<dbReference type="OrthoDB" id="9804150at2"/>
<accession>A0A1B7LGE8</accession>
<protein>
    <submittedName>
        <fullName evidence="2">tRNA cyclic N6-threonylcarbamoyladenosine(37) synthase TcdA</fullName>
    </submittedName>
</protein>
<evidence type="ECO:0000313" key="2">
    <source>
        <dbReference type="EMBL" id="OAT85006.1"/>
    </source>
</evidence>
<dbReference type="GO" id="GO:0061504">
    <property type="term" value="P:cyclic threonylcarbamoyladenosine biosynthetic process"/>
    <property type="evidence" value="ECO:0007669"/>
    <property type="project" value="TreeGrafter"/>
</dbReference>
<gene>
    <name evidence="2" type="ORF">A6M21_07225</name>
</gene>
<dbReference type="InterPro" id="IPR035985">
    <property type="entry name" value="Ubiquitin-activating_enz"/>
</dbReference>
<evidence type="ECO:0000259" key="1">
    <source>
        <dbReference type="Pfam" id="PF00899"/>
    </source>
</evidence>
<dbReference type="Gene3D" id="3.40.50.720">
    <property type="entry name" value="NAD(P)-binding Rossmann-like Domain"/>
    <property type="match status" value="1"/>
</dbReference>
<reference evidence="2 3" key="1">
    <citation type="submission" date="2016-04" db="EMBL/GenBank/DDBJ databases">
        <authorList>
            <person name="Evans L.H."/>
            <person name="Alamgir A."/>
            <person name="Owens N."/>
            <person name="Weber N.D."/>
            <person name="Virtaneva K."/>
            <person name="Barbian K."/>
            <person name="Babar A."/>
            <person name="Rosenke K."/>
        </authorList>
    </citation>
    <scope>NUCLEOTIDE SEQUENCE [LARGE SCALE GENOMIC DNA]</scope>
    <source>
        <strain evidence="2 3">LMa1</strain>
    </source>
</reference>
<feature type="domain" description="THIF-type NAD/FAD binding fold" evidence="1">
    <location>
        <begin position="10"/>
        <end position="231"/>
    </location>
</feature>
<name>A0A1B7LGE8_9FIRM</name>
<dbReference type="GO" id="GO:0008641">
    <property type="term" value="F:ubiquitin-like modifier activating enzyme activity"/>
    <property type="evidence" value="ECO:0007669"/>
    <property type="project" value="InterPro"/>
</dbReference>
<dbReference type="PANTHER" id="PTHR43267:SF1">
    <property type="entry name" value="TRNA THREONYLCARBAMOYLADENOSINE DEHYDRATASE"/>
    <property type="match status" value="1"/>
</dbReference>
<dbReference type="InterPro" id="IPR045886">
    <property type="entry name" value="ThiF/MoeB/HesA"/>
</dbReference>
<organism evidence="2 3">
    <name type="scientific">Desulfotomaculum copahuensis</name>
    <dbReference type="NCBI Taxonomy" id="1838280"/>
    <lineage>
        <taxon>Bacteria</taxon>
        <taxon>Bacillati</taxon>
        <taxon>Bacillota</taxon>
        <taxon>Clostridia</taxon>
        <taxon>Eubacteriales</taxon>
        <taxon>Desulfotomaculaceae</taxon>
        <taxon>Desulfotomaculum</taxon>
    </lineage>
</organism>
<evidence type="ECO:0000313" key="3">
    <source>
        <dbReference type="Proteomes" id="UP000078532"/>
    </source>
</evidence>
<dbReference type="AlphaFoldDB" id="A0A1B7LGE8"/>
<dbReference type="EMBL" id="LYVF01000085">
    <property type="protein sequence ID" value="OAT85006.1"/>
    <property type="molecule type" value="Genomic_DNA"/>
</dbReference>
<dbReference type="SUPFAM" id="SSF69572">
    <property type="entry name" value="Activating enzymes of the ubiquitin-like proteins"/>
    <property type="match status" value="1"/>
</dbReference>
<comment type="caution">
    <text evidence="2">The sequence shown here is derived from an EMBL/GenBank/DDBJ whole genome shotgun (WGS) entry which is preliminary data.</text>
</comment>
<dbReference type="RefSeq" id="WP_066667160.1">
    <property type="nucleotide sequence ID" value="NZ_LYVF01000085.1"/>
</dbReference>
<sequence length="237" mass="25216">MKDWLSRTELLIGRAGLDRLARARVAVFGLGGVGSYAAEALARCGVGHFTLVDFDRVCPSNINRQLHALTTTVGQPKAALMGERIRLINPQAQVEVREERYLSGAGDCFLLPPPDCVVDAIDDVPAKVDLIASCRRRGIAVYSSMGAGNKLDPGALKLADISATSVCPLARAVRRRLRREGITGGVTVVFSTEPPRRENCGEVERRVSGSVSFVPSVAGLLLAGAAVRGLLAVFPVK</sequence>
<dbReference type="GO" id="GO:0061503">
    <property type="term" value="F:tRNA threonylcarbamoyladenosine dehydratase"/>
    <property type="evidence" value="ECO:0007669"/>
    <property type="project" value="TreeGrafter"/>
</dbReference>
<keyword evidence="3" id="KW-1185">Reference proteome</keyword>
<dbReference type="STRING" id="1838280.A6M21_07225"/>
<dbReference type="Pfam" id="PF00899">
    <property type="entry name" value="ThiF"/>
    <property type="match status" value="1"/>
</dbReference>
<proteinExistence type="predicted"/>
<dbReference type="Proteomes" id="UP000078532">
    <property type="component" value="Unassembled WGS sequence"/>
</dbReference>
<dbReference type="PANTHER" id="PTHR43267">
    <property type="entry name" value="TRNA THREONYLCARBAMOYLADENOSINE DEHYDRATASE"/>
    <property type="match status" value="1"/>
</dbReference>
<dbReference type="CDD" id="cd00755">
    <property type="entry name" value="YgdL_like"/>
    <property type="match status" value="1"/>
</dbReference>
<dbReference type="InterPro" id="IPR000594">
    <property type="entry name" value="ThiF_NAD_FAD-bd"/>
</dbReference>